<evidence type="ECO:0000256" key="9">
    <source>
        <dbReference type="RuleBase" id="RU003794"/>
    </source>
</evidence>
<dbReference type="InterPro" id="IPR050882">
    <property type="entry name" value="Prepilin_peptidase/N-MTase"/>
</dbReference>
<keyword evidence="9" id="KW-0808">Transferase</keyword>
<protein>
    <recommendedName>
        <fullName evidence="9">Prepilin leader peptidase/N-methyltransferase</fullName>
        <ecNumber evidence="9">2.1.1.-</ecNumber>
        <ecNumber evidence="9">3.4.23.43</ecNumber>
    </recommendedName>
</protein>
<reference evidence="14" key="1">
    <citation type="submission" date="2017-01" db="EMBL/GenBank/DDBJ databases">
        <authorList>
            <person name="Varghese N."/>
            <person name="Submissions S."/>
        </authorList>
    </citation>
    <scope>NUCLEOTIDE SEQUENCE [LARGE SCALE GENOMIC DNA]</scope>
    <source>
        <strain evidence="14">DSM 21768</strain>
    </source>
</reference>
<evidence type="ECO:0000313" key="13">
    <source>
        <dbReference type="EMBL" id="SIR78708.1"/>
    </source>
</evidence>
<accession>A0A1N7DSF6</accession>
<dbReference type="Proteomes" id="UP000187495">
    <property type="component" value="Unassembled WGS sequence"/>
</dbReference>
<comment type="catalytic activity">
    <reaction evidence="9">
        <text>Typically cleaves a -Gly-|-Phe- bond to release an N-terminal, basic peptide of 5-8 residues from type IV prepilin, and then N-methylates the new N-terminal amino group, the methyl donor being S-adenosyl-L-methionine.</text>
        <dbReference type="EC" id="3.4.23.43"/>
    </reaction>
</comment>
<dbReference type="EMBL" id="FTNU01000002">
    <property type="protein sequence ID" value="SIR78708.1"/>
    <property type="molecule type" value="Genomic_DNA"/>
</dbReference>
<evidence type="ECO:0000256" key="5">
    <source>
        <dbReference type="ARBA" id="ARBA00022692"/>
    </source>
</evidence>
<dbReference type="AlphaFoldDB" id="A0A1N7DSF6"/>
<dbReference type="Pfam" id="PF06750">
    <property type="entry name" value="A24_N_bact"/>
    <property type="match status" value="1"/>
</dbReference>
<evidence type="ECO:0000256" key="6">
    <source>
        <dbReference type="ARBA" id="ARBA00022989"/>
    </source>
</evidence>
<evidence type="ECO:0000256" key="10">
    <source>
        <dbReference type="SAM" id="Phobius"/>
    </source>
</evidence>
<keyword evidence="14" id="KW-1185">Reference proteome</keyword>
<keyword evidence="9" id="KW-0645">Protease</keyword>
<dbReference type="EC" id="2.1.1.-" evidence="9"/>
<feature type="transmembrane region" description="Helical" evidence="10">
    <location>
        <begin position="187"/>
        <end position="208"/>
    </location>
</feature>
<comment type="similarity">
    <text evidence="2 8">Belongs to the peptidase A24 family.</text>
</comment>
<feature type="transmembrane region" description="Helical" evidence="10">
    <location>
        <begin position="259"/>
        <end position="278"/>
    </location>
</feature>
<dbReference type="Gene3D" id="1.20.120.1220">
    <property type="match status" value="1"/>
</dbReference>
<comment type="function">
    <text evidence="9">Plays an essential role in type IV pili and type II pseudopili formation by proteolytically removing the leader sequence from substrate proteins and subsequently monomethylating the alpha-amino group of the newly exposed N-terminal phenylalanine.</text>
</comment>
<dbReference type="InterPro" id="IPR014032">
    <property type="entry name" value="Peptidase_A24A_bac"/>
</dbReference>
<keyword evidence="9" id="KW-0378">Hydrolase</keyword>
<keyword evidence="6 10" id="KW-1133">Transmembrane helix</keyword>
<keyword evidence="5 9" id="KW-0812">Transmembrane</keyword>
<feature type="domain" description="Prepilin type IV endopeptidase peptidase" evidence="11">
    <location>
        <begin position="140"/>
        <end position="249"/>
    </location>
</feature>
<sequence length="288" mass="31050">MIDTTPTWVWLLTACVGAVAGSFIGMVAHRLPMLMMRQWRADVAEFLSQMPLDGTLITPISTALTTDNPPPTAIHCPHCRAPLAIYDAIPIISYLWLQGKCRQCRHAISPQYLAIESISIVLTLMVVAVLGAGIHAVLALIFVWIGIALSAIDYQTKLLPDRLVLPLGMIGLVANSMGLFASASHAIFGAVAGFVLLWLINALYRLITNQDGMGLGDAKLLAAIGAWLGVWQLPMVLLIASTLGVVVGLHKRWRLGQNAAFAFGPCLVAAAIVSLLFGERLLAWLFSY</sequence>
<evidence type="ECO:0000256" key="8">
    <source>
        <dbReference type="RuleBase" id="RU003793"/>
    </source>
</evidence>
<dbReference type="GO" id="GO:0004190">
    <property type="term" value="F:aspartic-type endopeptidase activity"/>
    <property type="evidence" value="ECO:0007669"/>
    <property type="project" value="UniProtKB-EC"/>
</dbReference>
<dbReference type="GO" id="GO:0008168">
    <property type="term" value="F:methyltransferase activity"/>
    <property type="evidence" value="ECO:0007669"/>
    <property type="project" value="UniProtKB-KW"/>
</dbReference>
<gene>
    <name evidence="13" type="ORF">SAMN02745664_10275</name>
</gene>
<evidence type="ECO:0000259" key="12">
    <source>
        <dbReference type="Pfam" id="PF06750"/>
    </source>
</evidence>
<proteinExistence type="inferred from homology"/>
<dbReference type="PANTHER" id="PTHR30487">
    <property type="entry name" value="TYPE 4 PREPILIN-LIKE PROTEINS LEADER PEPTIDE-PROCESSING ENZYME"/>
    <property type="match status" value="1"/>
</dbReference>
<name>A0A1N7DSF6_9GAMM</name>
<feature type="transmembrane region" description="Helical" evidence="10">
    <location>
        <begin position="163"/>
        <end position="181"/>
    </location>
</feature>
<evidence type="ECO:0000313" key="14">
    <source>
        <dbReference type="Proteomes" id="UP000187495"/>
    </source>
</evidence>
<evidence type="ECO:0000256" key="7">
    <source>
        <dbReference type="ARBA" id="ARBA00023136"/>
    </source>
</evidence>
<dbReference type="GO" id="GO:0032259">
    <property type="term" value="P:methylation"/>
    <property type="evidence" value="ECO:0007669"/>
    <property type="project" value="UniProtKB-KW"/>
</dbReference>
<feature type="domain" description="Prepilin peptidase A24 N-terminal" evidence="12">
    <location>
        <begin position="16"/>
        <end position="128"/>
    </location>
</feature>
<organism evidence="13 14">
    <name type="scientific">Moraxella cuniculi DSM 21768</name>
    <dbReference type="NCBI Taxonomy" id="1122245"/>
    <lineage>
        <taxon>Bacteria</taxon>
        <taxon>Pseudomonadati</taxon>
        <taxon>Pseudomonadota</taxon>
        <taxon>Gammaproteobacteria</taxon>
        <taxon>Moraxellales</taxon>
        <taxon>Moraxellaceae</taxon>
        <taxon>Moraxella</taxon>
    </lineage>
</organism>
<keyword evidence="7 10" id="KW-0472">Membrane</keyword>
<dbReference type="GO" id="GO:0005886">
    <property type="term" value="C:plasma membrane"/>
    <property type="evidence" value="ECO:0007669"/>
    <property type="project" value="UniProtKB-SubCell"/>
</dbReference>
<dbReference type="GO" id="GO:0006465">
    <property type="term" value="P:signal peptide processing"/>
    <property type="evidence" value="ECO:0007669"/>
    <property type="project" value="TreeGrafter"/>
</dbReference>
<feature type="transmembrane region" description="Helical" evidence="10">
    <location>
        <begin position="220"/>
        <end position="247"/>
    </location>
</feature>
<dbReference type="InterPro" id="IPR010627">
    <property type="entry name" value="Prepilin_pept_A24_N"/>
</dbReference>
<dbReference type="InterPro" id="IPR000045">
    <property type="entry name" value="Prepilin_IV_endopep_pep"/>
</dbReference>
<keyword evidence="9" id="KW-0511">Multifunctional enzyme</keyword>
<evidence type="ECO:0000259" key="11">
    <source>
        <dbReference type="Pfam" id="PF01478"/>
    </source>
</evidence>
<dbReference type="STRING" id="34061.B0189_06120"/>
<comment type="subcellular location">
    <subcellularLocation>
        <location evidence="1">Cell inner membrane</location>
        <topology evidence="1">Multi-pass membrane protein</topology>
    </subcellularLocation>
    <subcellularLocation>
        <location evidence="9">Cell membrane</location>
        <topology evidence="9">Multi-pass membrane protein</topology>
    </subcellularLocation>
</comment>
<dbReference type="Pfam" id="PF01478">
    <property type="entry name" value="Peptidase_A24"/>
    <property type="match status" value="1"/>
</dbReference>
<feature type="transmembrane region" description="Helical" evidence="10">
    <location>
        <begin position="6"/>
        <end position="28"/>
    </location>
</feature>
<dbReference type="EC" id="3.4.23.43" evidence="9"/>
<dbReference type="PRINTS" id="PR00864">
    <property type="entry name" value="PREPILNPTASE"/>
</dbReference>
<keyword evidence="3" id="KW-1003">Cell membrane</keyword>
<evidence type="ECO:0000256" key="2">
    <source>
        <dbReference type="ARBA" id="ARBA00005801"/>
    </source>
</evidence>
<feature type="transmembrane region" description="Helical" evidence="10">
    <location>
        <begin position="136"/>
        <end position="154"/>
    </location>
</feature>
<evidence type="ECO:0000256" key="1">
    <source>
        <dbReference type="ARBA" id="ARBA00004429"/>
    </source>
</evidence>
<keyword evidence="9" id="KW-0489">Methyltransferase</keyword>
<dbReference type="RefSeq" id="WP_076554564.1">
    <property type="nucleotide sequence ID" value="NZ_FTNU01000002.1"/>
</dbReference>
<evidence type="ECO:0000256" key="3">
    <source>
        <dbReference type="ARBA" id="ARBA00022475"/>
    </source>
</evidence>
<keyword evidence="4" id="KW-0997">Cell inner membrane</keyword>
<evidence type="ECO:0000256" key="4">
    <source>
        <dbReference type="ARBA" id="ARBA00022519"/>
    </source>
</evidence>
<dbReference type="PANTHER" id="PTHR30487:SF0">
    <property type="entry name" value="PREPILIN LEADER PEPTIDASE_N-METHYLTRANSFERASE-RELATED"/>
    <property type="match status" value="1"/>
</dbReference>